<protein>
    <recommendedName>
        <fullName evidence="3 5">Flagellar hook-basal body complex protein FliE</fullName>
    </recommendedName>
</protein>
<feature type="compositionally biased region" description="Polar residues" evidence="6">
    <location>
        <begin position="43"/>
        <end position="59"/>
    </location>
</feature>
<dbReference type="RefSeq" id="WP_068999041.1">
    <property type="nucleotide sequence ID" value="NZ_MDTQ01000001.1"/>
</dbReference>
<evidence type="ECO:0000256" key="6">
    <source>
        <dbReference type="SAM" id="MobiDB-lite"/>
    </source>
</evidence>
<evidence type="ECO:0000256" key="5">
    <source>
        <dbReference type="HAMAP-Rule" id="MF_00724"/>
    </source>
</evidence>
<dbReference type="PRINTS" id="PR01006">
    <property type="entry name" value="FLGHOOKFLIE"/>
</dbReference>
<accession>A0A1E2VBE7</accession>
<keyword evidence="7" id="KW-0966">Cell projection</keyword>
<keyword evidence="7" id="KW-0282">Flagellum</keyword>
<dbReference type="GO" id="GO:0071973">
    <property type="term" value="P:bacterial-type flagellum-dependent cell motility"/>
    <property type="evidence" value="ECO:0007669"/>
    <property type="project" value="InterPro"/>
</dbReference>
<evidence type="ECO:0000313" key="7">
    <source>
        <dbReference type="EMBL" id="ODC04156.1"/>
    </source>
</evidence>
<organism evidence="7 8">
    <name type="scientific">Terasakiispira papahanaumokuakeensis</name>
    <dbReference type="NCBI Taxonomy" id="197479"/>
    <lineage>
        <taxon>Bacteria</taxon>
        <taxon>Pseudomonadati</taxon>
        <taxon>Pseudomonadota</taxon>
        <taxon>Gammaproteobacteria</taxon>
        <taxon>Oceanospirillales</taxon>
        <taxon>Terasakiispira</taxon>
    </lineage>
</organism>
<dbReference type="STRING" id="197479.BFW38_12100"/>
<dbReference type="AlphaFoldDB" id="A0A1E2VBE7"/>
<comment type="subcellular location">
    <subcellularLocation>
        <location evidence="1 5">Bacterial flagellum basal body</location>
    </subcellularLocation>
</comment>
<dbReference type="Pfam" id="PF02049">
    <property type="entry name" value="FliE"/>
    <property type="match status" value="1"/>
</dbReference>
<evidence type="ECO:0000313" key="8">
    <source>
        <dbReference type="Proteomes" id="UP000094291"/>
    </source>
</evidence>
<keyword evidence="8" id="KW-1185">Reference proteome</keyword>
<evidence type="ECO:0000256" key="4">
    <source>
        <dbReference type="ARBA" id="ARBA00023143"/>
    </source>
</evidence>
<comment type="caution">
    <text evidence="7">The sequence shown here is derived from an EMBL/GenBank/DDBJ whole genome shotgun (WGS) entry which is preliminary data.</text>
</comment>
<gene>
    <name evidence="5" type="primary">fliE</name>
    <name evidence="7" type="ORF">BFW38_12100</name>
</gene>
<dbReference type="PANTHER" id="PTHR34653:SF1">
    <property type="entry name" value="FLAGELLAR HOOK-BASAL BODY COMPLEX PROTEIN FLIE"/>
    <property type="match status" value="1"/>
</dbReference>
<dbReference type="EMBL" id="MDTQ01000001">
    <property type="protein sequence ID" value="ODC04156.1"/>
    <property type="molecule type" value="Genomic_DNA"/>
</dbReference>
<dbReference type="GO" id="GO:0005198">
    <property type="term" value="F:structural molecule activity"/>
    <property type="evidence" value="ECO:0007669"/>
    <property type="project" value="UniProtKB-UniRule"/>
</dbReference>
<dbReference type="PANTHER" id="PTHR34653">
    <property type="match status" value="1"/>
</dbReference>
<dbReference type="InterPro" id="IPR001624">
    <property type="entry name" value="FliE"/>
</dbReference>
<evidence type="ECO:0000256" key="1">
    <source>
        <dbReference type="ARBA" id="ARBA00004117"/>
    </source>
</evidence>
<name>A0A1E2VBE7_9GAMM</name>
<proteinExistence type="inferred from homology"/>
<evidence type="ECO:0000256" key="3">
    <source>
        <dbReference type="ARBA" id="ARBA00018024"/>
    </source>
</evidence>
<dbReference type="NCBIfam" id="TIGR00205">
    <property type="entry name" value="fliE"/>
    <property type="match status" value="1"/>
</dbReference>
<keyword evidence="7" id="KW-0969">Cilium</keyword>
<comment type="similarity">
    <text evidence="2 5">Belongs to the FliE family.</text>
</comment>
<dbReference type="GO" id="GO:0009425">
    <property type="term" value="C:bacterial-type flagellum basal body"/>
    <property type="evidence" value="ECO:0007669"/>
    <property type="project" value="UniProtKB-SubCell"/>
</dbReference>
<dbReference type="HAMAP" id="MF_00724">
    <property type="entry name" value="FliE"/>
    <property type="match status" value="1"/>
</dbReference>
<dbReference type="GO" id="GO:0003774">
    <property type="term" value="F:cytoskeletal motor activity"/>
    <property type="evidence" value="ECO:0007669"/>
    <property type="project" value="InterPro"/>
</dbReference>
<keyword evidence="4 5" id="KW-0975">Bacterial flagellum</keyword>
<sequence>MLDRPEIGQVLSQIRSMQQEVQPQGHGSSLQQPLLNALKQNEEGASTQHAVDTSDSPSFTDMLKQAIDNVNGLQSETSDLRTRYEMGDPNVDIVDVMVASQKSSVAFEATLQARNRLVSAYQEIMRMQL</sequence>
<reference evidence="7 8" key="1">
    <citation type="submission" date="2016-08" db="EMBL/GenBank/DDBJ databases">
        <authorList>
            <person name="Seilhamer J.J."/>
        </authorList>
    </citation>
    <scope>NUCLEOTIDE SEQUENCE [LARGE SCALE GENOMIC DNA]</scope>
    <source>
        <strain evidence="7 8">PH27A</strain>
    </source>
</reference>
<dbReference type="Proteomes" id="UP000094291">
    <property type="component" value="Unassembled WGS sequence"/>
</dbReference>
<evidence type="ECO:0000256" key="2">
    <source>
        <dbReference type="ARBA" id="ARBA00009272"/>
    </source>
</evidence>
<feature type="region of interest" description="Disordered" evidence="6">
    <location>
        <begin position="38"/>
        <end position="59"/>
    </location>
</feature>